<dbReference type="Pfam" id="PF00734">
    <property type="entry name" value="CBM_1"/>
    <property type="match status" value="1"/>
</dbReference>
<protein>
    <recommendedName>
        <fullName evidence="2">CBM1 domain-containing protein</fullName>
    </recommendedName>
</protein>
<dbReference type="GO" id="GO:0005975">
    <property type="term" value="P:carbohydrate metabolic process"/>
    <property type="evidence" value="ECO:0007669"/>
    <property type="project" value="InterPro"/>
</dbReference>
<dbReference type="Proteomes" id="UP000193944">
    <property type="component" value="Unassembled WGS sequence"/>
</dbReference>
<dbReference type="EMBL" id="MCFG01000651">
    <property type="protein sequence ID" value="ORX63336.1"/>
    <property type="molecule type" value="Genomic_DNA"/>
</dbReference>
<reference evidence="3 4" key="1">
    <citation type="submission" date="2016-08" db="EMBL/GenBank/DDBJ databases">
        <title>A Parts List for Fungal Cellulosomes Revealed by Comparative Genomics.</title>
        <authorList>
            <consortium name="DOE Joint Genome Institute"/>
            <person name="Haitjema C.H."/>
            <person name="Gilmore S.P."/>
            <person name="Henske J.K."/>
            <person name="Solomon K.V."/>
            <person name="De Groot R."/>
            <person name="Kuo A."/>
            <person name="Mondo S.J."/>
            <person name="Salamov A.A."/>
            <person name="Labutti K."/>
            <person name="Zhao Z."/>
            <person name="Chiniquy J."/>
            <person name="Barry K."/>
            <person name="Brewer H.M."/>
            <person name="Purvine S.O."/>
            <person name="Wright A.T."/>
            <person name="Boxma B."/>
            <person name="Van Alen T."/>
            <person name="Hackstein J.H."/>
            <person name="Baker S.E."/>
            <person name="Grigoriev I.V."/>
            <person name="O'Malley M.A."/>
        </authorList>
    </citation>
    <scope>NUCLEOTIDE SEQUENCE [LARGE SCALE GENOMIC DNA]</scope>
    <source>
        <strain evidence="3 4">S4</strain>
    </source>
</reference>
<dbReference type="InterPro" id="IPR035971">
    <property type="entry name" value="CBD_sf"/>
</dbReference>
<dbReference type="InterPro" id="IPR000254">
    <property type="entry name" value="CBD"/>
</dbReference>
<feature type="domain" description="CBM1" evidence="2">
    <location>
        <begin position="13"/>
        <end position="49"/>
    </location>
</feature>
<keyword evidence="4" id="KW-1185">Reference proteome</keyword>
<reference evidence="3 4" key="2">
    <citation type="submission" date="2016-08" db="EMBL/GenBank/DDBJ databases">
        <title>Pervasive Adenine N6-methylation of Active Genes in Fungi.</title>
        <authorList>
            <consortium name="DOE Joint Genome Institute"/>
            <person name="Mondo S.J."/>
            <person name="Dannebaum R.O."/>
            <person name="Kuo R.C."/>
            <person name="Labutti K."/>
            <person name="Haridas S."/>
            <person name="Kuo A."/>
            <person name="Salamov A."/>
            <person name="Ahrendt S.R."/>
            <person name="Lipzen A."/>
            <person name="Sullivan W."/>
            <person name="Andreopoulos W.B."/>
            <person name="Clum A."/>
            <person name="Lindquist E."/>
            <person name="Daum C."/>
            <person name="Ramamoorthy G.K."/>
            <person name="Gryganskyi A."/>
            <person name="Culley D."/>
            <person name="Magnuson J.K."/>
            <person name="James T.Y."/>
            <person name="O'Malley M.A."/>
            <person name="Stajich J.E."/>
            <person name="Spatafora J.W."/>
            <person name="Visel A."/>
            <person name="Grigoriev I.V."/>
        </authorList>
    </citation>
    <scope>NUCLEOTIDE SEQUENCE [LARGE SCALE GENOMIC DNA]</scope>
    <source>
        <strain evidence="3 4">S4</strain>
    </source>
</reference>
<keyword evidence="1" id="KW-0732">Signal</keyword>
<dbReference type="GO" id="GO:0030248">
    <property type="term" value="F:cellulose binding"/>
    <property type="evidence" value="ECO:0007669"/>
    <property type="project" value="InterPro"/>
</dbReference>
<evidence type="ECO:0000313" key="4">
    <source>
        <dbReference type="Proteomes" id="UP000193944"/>
    </source>
</evidence>
<gene>
    <name evidence="3" type="ORF">BCR32DRAFT_213759</name>
</gene>
<dbReference type="AlphaFoldDB" id="A0A1Y1VQN0"/>
<comment type="caution">
    <text evidence="3">The sequence shown here is derived from an EMBL/GenBank/DDBJ whole genome shotgun (WGS) entry which is preliminary data.</text>
</comment>
<dbReference type="GO" id="GO:0005576">
    <property type="term" value="C:extracellular region"/>
    <property type="evidence" value="ECO:0007669"/>
    <property type="project" value="InterPro"/>
</dbReference>
<dbReference type="OrthoDB" id="444269at2759"/>
<dbReference type="PROSITE" id="PS51164">
    <property type="entry name" value="CBM1_2"/>
    <property type="match status" value="1"/>
</dbReference>
<sequence length="49" mass="5497">MKKSYESSKVFTKCSAKWAQCGGVGFNGPTCCESGTTCRKMNKYYSYCF</sequence>
<dbReference type="SMART" id="SM00236">
    <property type="entry name" value="fCBD"/>
    <property type="match status" value="1"/>
</dbReference>
<evidence type="ECO:0000313" key="3">
    <source>
        <dbReference type="EMBL" id="ORX63336.1"/>
    </source>
</evidence>
<proteinExistence type="predicted"/>
<evidence type="ECO:0000259" key="2">
    <source>
        <dbReference type="PROSITE" id="PS51164"/>
    </source>
</evidence>
<organism evidence="3 4">
    <name type="scientific">Anaeromyces robustus</name>
    <dbReference type="NCBI Taxonomy" id="1754192"/>
    <lineage>
        <taxon>Eukaryota</taxon>
        <taxon>Fungi</taxon>
        <taxon>Fungi incertae sedis</taxon>
        <taxon>Chytridiomycota</taxon>
        <taxon>Chytridiomycota incertae sedis</taxon>
        <taxon>Neocallimastigomycetes</taxon>
        <taxon>Neocallimastigales</taxon>
        <taxon>Neocallimastigaceae</taxon>
        <taxon>Anaeromyces</taxon>
    </lineage>
</organism>
<dbReference type="SUPFAM" id="SSF57180">
    <property type="entry name" value="Cellulose-binding domain"/>
    <property type="match status" value="1"/>
</dbReference>
<accession>A0A1Y1VQN0</accession>
<evidence type="ECO:0000256" key="1">
    <source>
        <dbReference type="ARBA" id="ARBA00022729"/>
    </source>
</evidence>
<name>A0A1Y1VQN0_9FUNG</name>